<reference evidence="4" key="1">
    <citation type="journal article" date="2014" name="Front. Microbiol.">
        <title>High frequency of phylogenetically diverse reductive dehalogenase-homologous genes in deep subseafloor sedimentary metagenomes.</title>
        <authorList>
            <person name="Kawai M."/>
            <person name="Futagami T."/>
            <person name="Toyoda A."/>
            <person name="Takaki Y."/>
            <person name="Nishi S."/>
            <person name="Hori S."/>
            <person name="Arai W."/>
            <person name="Tsubouchi T."/>
            <person name="Morono Y."/>
            <person name="Uchiyama I."/>
            <person name="Ito T."/>
            <person name="Fujiyama A."/>
            <person name="Inagaki F."/>
            <person name="Takami H."/>
        </authorList>
    </citation>
    <scope>NUCLEOTIDE SEQUENCE</scope>
    <source>
        <strain evidence="4">Expedition CK06-06</strain>
    </source>
</reference>
<name>X0W3P5_9ZZZZ</name>
<keyword evidence="2" id="KW-0808">Transferase</keyword>
<comment type="caution">
    <text evidence="4">The sequence shown here is derived from an EMBL/GenBank/DDBJ whole genome shotgun (WGS) entry which is preliminary data.</text>
</comment>
<dbReference type="GO" id="GO:0008170">
    <property type="term" value="F:N-methyltransferase activity"/>
    <property type="evidence" value="ECO:0007669"/>
    <property type="project" value="InterPro"/>
</dbReference>
<gene>
    <name evidence="4" type="ORF">S01H1_44434</name>
</gene>
<keyword evidence="1" id="KW-0489">Methyltransferase</keyword>
<feature type="non-terminal residue" evidence="4">
    <location>
        <position position="179"/>
    </location>
</feature>
<dbReference type="Pfam" id="PF01555">
    <property type="entry name" value="N6_N4_Mtase"/>
    <property type="match status" value="1"/>
</dbReference>
<evidence type="ECO:0000256" key="1">
    <source>
        <dbReference type="ARBA" id="ARBA00022603"/>
    </source>
</evidence>
<organism evidence="4">
    <name type="scientific">marine sediment metagenome</name>
    <dbReference type="NCBI Taxonomy" id="412755"/>
    <lineage>
        <taxon>unclassified sequences</taxon>
        <taxon>metagenomes</taxon>
        <taxon>ecological metagenomes</taxon>
    </lineage>
</organism>
<dbReference type="InterPro" id="IPR029063">
    <property type="entry name" value="SAM-dependent_MTases_sf"/>
</dbReference>
<dbReference type="AlphaFoldDB" id="X0W3P5"/>
<accession>X0W3P5</accession>
<protein>
    <recommendedName>
        <fullName evidence="3">DNA methylase N-4/N-6 domain-containing protein</fullName>
    </recommendedName>
</protein>
<proteinExistence type="predicted"/>
<dbReference type="EMBL" id="BARS01028344">
    <property type="protein sequence ID" value="GAG07346.1"/>
    <property type="molecule type" value="Genomic_DNA"/>
</dbReference>
<sequence length="179" mass="20475">MLGTSDNGPEPNRIYLGDCLEVMRQWPDACVDHCIADPPFGITSGSGRRGKRGLGWTFSSHVTMEETWDRFSKDEFFQFNVAWLSEVCRVVKPNGNILTFGTFHNIYQLGFILQNVLDRRVLNSIVWFKPNAQPNITARTLTESTEQIIWAVNNPSAKAKKWTFNYWQAKELAGGKQMR</sequence>
<dbReference type="GO" id="GO:0032259">
    <property type="term" value="P:methylation"/>
    <property type="evidence" value="ECO:0007669"/>
    <property type="project" value="UniProtKB-KW"/>
</dbReference>
<dbReference type="Gene3D" id="3.40.50.150">
    <property type="entry name" value="Vaccinia Virus protein VP39"/>
    <property type="match status" value="1"/>
</dbReference>
<dbReference type="InterPro" id="IPR002941">
    <property type="entry name" value="DNA_methylase_N4/N6"/>
</dbReference>
<feature type="domain" description="DNA methylase N-4/N-6" evidence="3">
    <location>
        <begin position="31"/>
        <end position="177"/>
    </location>
</feature>
<evidence type="ECO:0000259" key="3">
    <source>
        <dbReference type="Pfam" id="PF01555"/>
    </source>
</evidence>
<dbReference type="SUPFAM" id="SSF53335">
    <property type="entry name" value="S-adenosyl-L-methionine-dependent methyltransferases"/>
    <property type="match status" value="1"/>
</dbReference>
<evidence type="ECO:0000256" key="2">
    <source>
        <dbReference type="ARBA" id="ARBA00022679"/>
    </source>
</evidence>
<dbReference type="GO" id="GO:0003677">
    <property type="term" value="F:DNA binding"/>
    <property type="evidence" value="ECO:0007669"/>
    <property type="project" value="InterPro"/>
</dbReference>
<evidence type="ECO:0000313" key="4">
    <source>
        <dbReference type="EMBL" id="GAG07346.1"/>
    </source>
</evidence>